<keyword evidence="2" id="KW-1185">Reference proteome</keyword>
<dbReference type="Proteomes" id="UP000231932">
    <property type="component" value="Chromosome"/>
</dbReference>
<dbReference type="KEGG" id="kyr:CVV65_06680"/>
<proteinExistence type="predicted"/>
<evidence type="ECO:0000313" key="1">
    <source>
        <dbReference type="EMBL" id="ATY84661.1"/>
    </source>
</evidence>
<dbReference type="EMBL" id="CP024955">
    <property type="protein sequence ID" value="ATY84661.1"/>
    <property type="molecule type" value="Genomic_DNA"/>
</dbReference>
<reference evidence="2" key="1">
    <citation type="submission" date="2017-11" db="EMBL/GenBank/DDBJ databases">
        <title>Complete Genome Sequence of Kyrpidia sp. Strain EA-1, a thermophilic, hydrogen-oxidizing Bacterium, isolated from the Azores.</title>
        <authorList>
            <person name="Reiner J.E."/>
            <person name="Lapp C.J."/>
            <person name="Bunk B."/>
            <person name="Gescher J."/>
        </authorList>
    </citation>
    <scope>NUCLEOTIDE SEQUENCE [LARGE SCALE GENOMIC DNA]</scope>
    <source>
        <strain evidence="2">EA-1</strain>
    </source>
</reference>
<evidence type="ECO:0000313" key="2">
    <source>
        <dbReference type="Proteomes" id="UP000231932"/>
    </source>
</evidence>
<gene>
    <name evidence="1" type="ORF">CVV65_06680</name>
</gene>
<dbReference type="RefSeq" id="WP_100667475.1">
    <property type="nucleotide sequence ID" value="NZ_CP024955.1"/>
</dbReference>
<name>A0A2K8N5M6_9BACL</name>
<protein>
    <submittedName>
        <fullName evidence="1">Uncharacterized protein</fullName>
    </submittedName>
</protein>
<organism evidence="1 2">
    <name type="scientific">Kyrpidia spormannii</name>
    <dbReference type="NCBI Taxonomy" id="2055160"/>
    <lineage>
        <taxon>Bacteria</taxon>
        <taxon>Bacillati</taxon>
        <taxon>Bacillota</taxon>
        <taxon>Bacilli</taxon>
        <taxon>Bacillales</taxon>
        <taxon>Alicyclobacillaceae</taxon>
        <taxon>Kyrpidia</taxon>
    </lineage>
</organism>
<dbReference type="AlphaFoldDB" id="A0A2K8N5M6"/>
<accession>A0A2K8N5M6</accession>
<sequence length="143" mass="15766">MKKDTWHGWVEEYLAGGEFAGGYGRPERTDEDGAWVRARETLGAWLAGHVEEVAGEEPDRGKLRESVEEMLYRLALSGAGSAELDRHLGVLKAFSAWCVAAGKLSFDFAGDIPWIGETDPGLVAHIRGKWALNDRFYGIEENG</sequence>